<accession>A0A9P0P4D4</accession>
<evidence type="ECO:0000313" key="1">
    <source>
        <dbReference type="EMBL" id="CAH1964934.1"/>
    </source>
</evidence>
<proteinExistence type="predicted"/>
<dbReference type="EMBL" id="CAKOFQ010006720">
    <property type="protein sequence ID" value="CAH1964934.1"/>
    <property type="molecule type" value="Genomic_DNA"/>
</dbReference>
<sequence>MVPSYIIICQEPNEGRCFHHYSHVPEKLGAMSNPFERYPAVTAPLKNRDAVKTVTDRAASLPLRACRAIKAPGTTRANAVKTFLVAVVDKRPERRSLSANQLEKIAMAYLPGKNKDCSKVVHQVLQIHLVIVLPPCGFGFQDAFLPK</sequence>
<reference evidence="1" key="1">
    <citation type="submission" date="2022-03" db="EMBL/GenBank/DDBJ databases">
        <authorList>
            <person name="Sayadi A."/>
        </authorList>
    </citation>
    <scope>NUCLEOTIDE SEQUENCE</scope>
</reference>
<protein>
    <submittedName>
        <fullName evidence="1">Uncharacterized protein</fullName>
    </submittedName>
</protein>
<dbReference type="AlphaFoldDB" id="A0A9P0P4D4"/>
<name>A0A9P0P4D4_ACAOB</name>
<gene>
    <name evidence="1" type="ORF">ACAOBT_LOCUS6080</name>
</gene>
<organism evidence="1 2">
    <name type="scientific">Acanthoscelides obtectus</name>
    <name type="common">Bean weevil</name>
    <name type="synonym">Bruchus obtectus</name>
    <dbReference type="NCBI Taxonomy" id="200917"/>
    <lineage>
        <taxon>Eukaryota</taxon>
        <taxon>Metazoa</taxon>
        <taxon>Ecdysozoa</taxon>
        <taxon>Arthropoda</taxon>
        <taxon>Hexapoda</taxon>
        <taxon>Insecta</taxon>
        <taxon>Pterygota</taxon>
        <taxon>Neoptera</taxon>
        <taxon>Endopterygota</taxon>
        <taxon>Coleoptera</taxon>
        <taxon>Polyphaga</taxon>
        <taxon>Cucujiformia</taxon>
        <taxon>Chrysomeloidea</taxon>
        <taxon>Chrysomelidae</taxon>
        <taxon>Bruchinae</taxon>
        <taxon>Bruchini</taxon>
        <taxon>Acanthoscelides</taxon>
    </lineage>
</organism>
<keyword evidence="2" id="KW-1185">Reference proteome</keyword>
<dbReference type="Proteomes" id="UP001152888">
    <property type="component" value="Unassembled WGS sequence"/>
</dbReference>
<dbReference type="OrthoDB" id="6756235at2759"/>
<comment type="caution">
    <text evidence="1">The sequence shown here is derived from an EMBL/GenBank/DDBJ whole genome shotgun (WGS) entry which is preliminary data.</text>
</comment>
<evidence type="ECO:0000313" key="2">
    <source>
        <dbReference type="Proteomes" id="UP001152888"/>
    </source>
</evidence>